<proteinExistence type="predicted"/>
<evidence type="ECO:0000313" key="3">
    <source>
        <dbReference type="Proteomes" id="UP000334990"/>
    </source>
</evidence>
<keyword evidence="3" id="KW-1185">Reference proteome</keyword>
<organism evidence="2 3">
    <name type="scientific">Acrocarpospora corrugata</name>
    <dbReference type="NCBI Taxonomy" id="35763"/>
    <lineage>
        <taxon>Bacteria</taxon>
        <taxon>Bacillati</taxon>
        <taxon>Actinomycetota</taxon>
        <taxon>Actinomycetes</taxon>
        <taxon>Streptosporangiales</taxon>
        <taxon>Streptosporangiaceae</taxon>
        <taxon>Acrocarpospora</taxon>
    </lineage>
</organism>
<reference evidence="2 3" key="1">
    <citation type="submission" date="2019-10" db="EMBL/GenBank/DDBJ databases">
        <title>Whole genome shotgun sequence of Acrocarpospora corrugata NBRC 13972.</title>
        <authorList>
            <person name="Ichikawa N."/>
            <person name="Kimura A."/>
            <person name="Kitahashi Y."/>
            <person name="Komaki H."/>
            <person name="Oguchi A."/>
        </authorList>
    </citation>
    <scope>NUCLEOTIDE SEQUENCE [LARGE SCALE GENOMIC DNA]</scope>
    <source>
        <strain evidence="2 3">NBRC 13972</strain>
    </source>
</reference>
<dbReference type="EMBL" id="BLAD01000110">
    <property type="protein sequence ID" value="GES05722.1"/>
    <property type="molecule type" value="Genomic_DNA"/>
</dbReference>
<dbReference type="AlphaFoldDB" id="A0A5M3WCD7"/>
<protein>
    <submittedName>
        <fullName evidence="2">Uncharacterized protein</fullName>
    </submittedName>
</protein>
<feature type="region of interest" description="Disordered" evidence="1">
    <location>
        <begin position="78"/>
        <end position="104"/>
    </location>
</feature>
<sequence>MRFIGSNSREGSSLSDWAGTPNDGGGPDERSEGRAGEYDAADDTPGDITGCPPDGIPEEIAEGGEAVGLAEEIVSLATGCSGRSRLPKDGTARMGDDIAGKGRA</sequence>
<feature type="compositionally biased region" description="Polar residues" evidence="1">
    <location>
        <begin position="1"/>
        <end position="15"/>
    </location>
</feature>
<gene>
    <name evidence="2" type="ORF">Acor_77900</name>
</gene>
<evidence type="ECO:0000313" key="2">
    <source>
        <dbReference type="EMBL" id="GES05722.1"/>
    </source>
</evidence>
<feature type="region of interest" description="Disordered" evidence="1">
    <location>
        <begin position="1"/>
        <end position="60"/>
    </location>
</feature>
<feature type="compositionally biased region" description="Basic and acidic residues" evidence="1">
    <location>
        <begin position="27"/>
        <end position="37"/>
    </location>
</feature>
<dbReference type="Proteomes" id="UP000334990">
    <property type="component" value="Unassembled WGS sequence"/>
</dbReference>
<name>A0A5M3WCD7_9ACTN</name>
<comment type="caution">
    <text evidence="2">The sequence shown here is derived from an EMBL/GenBank/DDBJ whole genome shotgun (WGS) entry which is preliminary data.</text>
</comment>
<feature type="compositionally biased region" description="Basic and acidic residues" evidence="1">
    <location>
        <begin position="86"/>
        <end position="104"/>
    </location>
</feature>
<accession>A0A5M3WCD7</accession>
<evidence type="ECO:0000256" key="1">
    <source>
        <dbReference type="SAM" id="MobiDB-lite"/>
    </source>
</evidence>